<feature type="compositionally biased region" description="Low complexity" evidence="3">
    <location>
        <begin position="330"/>
        <end position="343"/>
    </location>
</feature>
<feature type="DNA-binding region" description="HMG box" evidence="1">
    <location>
        <begin position="46"/>
        <end position="114"/>
    </location>
</feature>
<organism evidence="5 6">
    <name type="scientific">Trichuris trichiura</name>
    <name type="common">Whipworm</name>
    <name type="synonym">Trichocephalus trichiurus</name>
    <dbReference type="NCBI Taxonomy" id="36087"/>
    <lineage>
        <taxon>Eukaryota</taxon>
        <taxon>Metazoa</taxon>
        <taxon>Ecdysozoa</taxon>
        <taxon>Nematoda</taxon>
        <taxon>Enoplea</taxon>
        <taxon>Dorylaimia</taxon>
        <taxon>Trichinellida</taxon>
        <taxon>Trichuridae</taxon>
        <taxon>Trichuris</taxon>
    </lineage>
</organism>
<dbReference type="Gene3D" id="1.10.30.10">
    <property type="entry name" value="High mobility group box domain"/>
    <property type="match status" value="1"/>
</dbReference>
<evidence type="ECO:0000256" key="2">
    <source>
        <dbReference type="SAM" id="Coils"/>
    </source>
</evidence>
<dbReference type="GO" id="GO:0045892">
    <property type="term" value="P:negative regulation of DNA-templated transcription"/>
    <property type="evidence" value="ECO:0007669"/>
    <property type="project" value="TreeGrafter"/>
</dbReference>
<reference evidence="5" key="1">
    <citation type="submission" date="2014-01" db="EMBL/GenBank/DDBJ databases">
        <authorList>
            <person name="Aslett M."/>
        </authorList>
    </citation>
    <scope>NUCLEOTIDE SEQUENCE</scope>
</reference>
<dbReference type="PANTHER" id="PTHR46232:SF1">
    <property type="entry name" value="SWI_SNF-RELATED MATRIX-ASSOCIATED ACTIN-DEPENDENT REGULATOR OF CHROMATIN SUBFAMILY E MEMBER 1"/>
    <property type="match status" value="1"/>
</dbReference>
<dbReference type="CDD" id="cd21983">
    <property type="entry name" value="HMG-box_SMARCE1"/>
    <property type="match status" value="1"/>
</dbReference>
<dbReference type="AlphaFoldDB" id="A0A077Z0M3"/>
<keyword evidence="6" id="KW-1185">Reference proteome</keyword>
<gene>
    <name evidence="5" type="ORF">TTRE_0000149701</name>
</gene>
<evidence type="ECO:0000313" key="5">
    <source>
        <dbReference type="EMBL" id="CDW53233.1"/>
    </source>
</evidence>
<keyword evidence="1" id="KW-0238">DNA-binding</keyword>
<dbReference type="SMART" id="SM00398">
    <property type="entry name" value="HMG"/>
    <property type="match status" value="1"/>
</dbReference>
<proteinExistence type="predicted"/>
<dbReference type="EMBL" id="HG805845">
    <property type="protein sequence ID" value="CDW53233.1"/>
    <property type="molecule type" value="Genomic_DNA"/>
</dbReference>
<sequence>MSWPANAPVNRGSATLNSSRNLSTNAASPFCAPAPSDGILRVPKPPEKPIMPYMRYSRRMWERVRAANPESKFWDIGKIIGKMWRELSEGDKQVYFDEYEVEKAEYDKQMKAYHNSAAFQTYLAHKPKELDPNNYRYMSSERFARNQRLIAEILSNVAIPDLRSVITTERINVLRSQVTSLSQHQATLENELRQLEESCEMRKRRIDESHAIFEKRMKEVDRKKNEAHMPTFLFFCTQMMENKPVLTEELFGELCEQWTKKFIDAYERRKKKQERPPEVKNTVQEPDSDVRLEQQASTAEENGGSVGQKDIADDNLAMSSDSSRREPVPRSGDSSASRGSSNADDSELGVTANGKPQPTGKLEEKREEGNSASEETPVALGCDNEVPASPQDIIDEHCPAEQRSGEAEKADSPENEELTREPTIANDALEKNENDSA</sequence>
<dbReference type="PROSITE" id="PS50118">
    <property type="entry name" value="HMG_BOX_2"/>
    <property type="match status" value="1"/>
</dbReference>
<reference evidence="5" key="2">
    <citation type="submission" date="2014-03" db="EMBL/GenBank/DDBJ databases">
        <title>The whipworm genome and dual-species transcriptomics of an intimate host-pathogen interaction.</title>
        <authorList>
            <person name="Foth B.J."/>
            <person name="Tsai I.J."/>
            <person name="Reid A.J."/>
            <person name="Bancroft A.J."/>
            <person name="Nichol S."/>
            <person name="Tracey A."/>
            <person name="Holroyd N."/>
            <person name="Cotton J.A."/>
            <person name="Stanley E.J."/>
            <person name="Zarowiecki M."/>
            <person name="Liu J.Z."/>
            <person name="Huckvale T."/>
            <person name="Cooper P.J."/>
            <person name="Grencis R.K."/>
            <person name="Berriman M."/>
        </authorList>
    </citation>
    <scope>NUCLEOTIDE SEQUENCE [LARGE SCALE GENOMIC DNA]</scope>
</reference>
<dbReference type="Proteomes" id="UP000030665">
    <property type="component" value="Unassembled WGS sequence"/>
</dbReference>
<keyword evidence="1" id="KW-0539">Nucleus</keyword>
<dbReference type="STRING" id="36087.A0A077Z0M3"/>
<dbReference type="GO" id="GO:0016922">
    <property type="term" value="F:nuclear receptor binding"/>
    <property type="evidence" value="ECO:0007669"/>
    <property type="project" value="TreeGrafter"/>
</dbReference>
<dbReference type="OrthoDB" id="30931at2759"/>
<feature type="coiled-coil region" evidence="2">
    <location>
        <begin position="178"/>
        <end position="205"/>
    </location>
</feature>
<dbReference type="Pfam" id="PF00505">
    <property type="entry name" value="HMG_box"/>
    <property type="match status" value="1"/>
</dbReference>
<dbReference type="PANTHER" id="PTHR46232">
    <property type="entry name" value="SMARCE1 REGULATOR OF CHROMATIN"/>
    <property type="match status" value="1"/>
</dbReference>
<feature type="domain" description="HMG box" evidence="4">
    <location>
        <begin position="46"/>
        <end position="114"/>
    </location>
</feature>
<feature type="region of interest" description="Disordered" evidence="3">
    <location>
        <begin position="1"/>
        <end position="20"/>
    </location>
</feature>
<name>A0A077Z0M3_TRITR</name>
<dbReference type="GO" id="GO:0031492">
    <property type="term" value="F:nucleosomal DNA binding"/>
    <property type="evidence" value="ECO:0007669"/>
    <property type="project" value="TreeGrafter"/>
</dbReference>
<keyword evidence="2" id="KW-0175">Coiled coil</keyword>
<feature type="compositionally biased region" description="Basic and acidic residues" evidence="3">
    <location>
        <begin position="394"/>
        <end position="420"/>
    </location>
</feature>
<dbReference type="InterPro" id="IPR009071">
    <property type="entry name" value="HMG_box_dom"/>
</dbReference>
<feature type="compositionally biased region" description="Basic and acidic residues" evidence="3">
    <location>
        <begin position="428"/>
        <end position="437"/>
    </location>
</feature>
<evidence type="ECO:0000313" key="6">
    <source>
        <dbReference type="Proteomes" id="UP000030665"/>
    </source>
</evidence>
<protein>
    <submittedName>
        <fullName evidence="5">SWI</fullName>
    </submittedName>
</protein>
<evidence type="ECO:0000256" key="3">
    <source>
        <dbReference type="SAM" id="MobiDB-lite"/>
    </source>
</evidence>
<evidence type="ECO:0000256" key="1">
    <source>
        <dbReference type="PROSITE-ProRule" id="PRU00267"/>
    </source>
</evidence>
<accession>A0A077Z0M3</accession>
<dbReference type="SUPFAM" id="SSF47095">
    <property type="entry name" value="HMG-box"/>
    <property type="match status" value="1"/>
</dbReference>
<dbReference type="InterPro" id="IPR036910">
    <property type="entry name" value="HMG_box_dom_sf"/>
</dbReference>
<feature type="region of interest" description="Disordered" evidence="3">
    <location>
        <begin position="268"/>
        <end position="437"/>
    </location>
</feature>
<dbReference type="GO" id="GO:0016514">
    <property type="term" value="C:SWI/SNF complex"/>
    <property type="evidence" value="ECO:0007669"/>
    <property type="project" value="TreeGrafter"/>
</dbReference>
<evidence type="ECO:0000259" key="4">
    <source>
        <dbReference type="PROSITE" id="PS50118"/>
    </source>
</evidence>